<evidence type="ECO:0000313" key="1">
    <source>
        <dbReference type="EMBL" id="SVD26689.1"/>
    </source>
</evidence>
<feature type="non-terminal residue" evidence="1">
    <location>
        <position position="82"/>
    </location>
</feature>
<accession>A0A382TXA2</accession>
<organism evidence="1">
    <name type="scientific">marine metagenome</name>
    <dbReference type="NCBI Taxonomy" id="408172"/>
    <lineage>
        <taxon>unclassified sequences</taxon>
        <taxon>metagenomes</taxon>
        <taxon>ecological metagenomes</taxon>
    </lineage>
</organism>
<gene>
    <name evidence="1" type="ORF">METZ01_LOCUS379543</name>
</gene>
<reference evidence="1" key="1">
    <citation type="submission" date="2018-05" db="EMBL/GenBank/DDBJ databases">
        <authorList>
            <person name="Lanie J.A."/>
            <person name="Ng W.-L."/>
            <person name="Kazmierczak K.M."/>
            <person name="Andrzejewski T.M."/>
            <person name="Davidsen T.M."/>
            <person name="Wayne K.J."/>
            <person name="Tettelin H."/>
            <person name="Glass J.I."/>
            <person name="Rusch D."/>
            <person name="Podicherti R."/>
            <person name="Tsui H.-C.T."/>
            <person name="Winkler M.E."/>
        </authorList>
    </citation>
    <scope>NUCLEOTIDE SEQUENCE</scope>
</reference>
<dbReference type="EMBL" id="UINC01139874">
    <property type="protein sequence ID" value="SVD26689.1"/>
    <property type="molecule type" value="Genomic_DNA"/>
</dbReference>
<dbReference type="AlphaFoldDB" id="A0A382TXA2"/>
<proteinExistence type="predicted"/>
<sequence length="82" mass="9508">MRLSAFIRLFLYVYGTFSILSAEYQENSFLFCLNSDQSPLEIIRDNNEFTTSISELDHFLNSNPIVNIEPWLKNTTLTEHSG</sequence>
<name>A0A382TXA2_9ZZZZ</name>
<protein>
    <submittedName>
        <fullName evidence="1">Uncharacterized protein</fullName>
    </submittedName>
</protein>